<gene>
    <name evidence="3" type="ORF">BGZ95_007916</name>
</gene>
<evidence type="ECO:0008006" key="5">
    <source>
        <dbReference type="Google" id="ProtNLM"/>
    </source>
</evidence>
<dbReference type="InterPro" id="IPR050213">
    <property type="entry name" value="GST_superfamily"/>
</dbReference>
<dbReference type="EMBL" id="JAAAIL010000399">
    <property type="protein sequence ID" value="KAG0276138.1"/>
    <property type="molecule type" value="Genomic_DNA"/>
</dbReference>
<organism evidence="3 4">
    <name type="scientific">Linnemannia exigua</name>
    <dbReference type="NCBI Taxonomy" id="604196"/>
    <lineage>
        <taxon>Eukaryota</taxon>
        <taxon>Fungi</taxon>
        <taxon>Fungi incertae sedis</taxon>
        <taxon>Mucoromycota</taxon>
        <taxon>Mortierellomycotina</taxon>
        <taxon>Mortierellomycetes</taxon>
        <taxon>Mortierellales</taxon>
        <taxon>Mortierellaceae</taxon>
        <taxon>Linnemannia</taxon>
    </lineage>
</organism>
<feature type="domain" description="GST C-terminal" evidence="2">
    <location>
        <begin position="161"/>
        <end position="293"/>
    </location>
</feature>
<comment type="caution">
    <text evidence="3">The sequence shown here is derived from an EMBL/GenBank/DDBJ whole genome shotgun (WGS) entry which is preliminary data.</text>
</comment>
<protein>
    <recommendedName>
        <fullName evidence="5">Glutathione S-transferase</fullName>
    </recommendedName>
</protein>
<dbReference type="PANTHER" id="PTHR11571">
    <property type="entry name" value="GLUTATHIONE S-TRANSFERASE"/>
    <property type="match status" value="1"/>
</dbReference>
<keyword evidence="4" id="KW-1185">Reference proteome</keyword>
<evidence type="ECO:0000313" key="3">
    <source>
        <dbReference type="EMBL" id="KAG0276138.1"/>
    </source>
</evidence>
<dbReference type="PROSITE" id="PS50405">
    <property type="entry name" value="GST_CTER"/>
    <property type="match status" value="1"/>
</dbReference>
<dbReference type="Gene3D" id="3.40.30.10">
    <property type="entry name" value="Glutaredoxin"/>
    <property type="match status" value="1"/>
</dbReference>
<evidence type="ECO:0000313" key="4">
    <source>
        <dbReference type="Proteomes" id="UP001194580"/>
    </source>
</evidence>
<dbReference type="PROSITE" id="PS50404">
    <property type="entry name" value="GST_NTER"/>
    <property type="match status" value="1"/>
</dbReference>
<reference evidence="3" key="1">
    <citation type="journal article" date="2020" name="Fungal Divers.">
        <title>Resolving the Mortierellaceae phylogeny through synthesis of multi-gene phylogenetics and phylogenomics.</title>
        <authorList>
            <person name="Vandepol N."/>
            <person name="Liber J."/>
            <person name="Desiro A."/>
            <person name="Na H."/>
            <person name="Kennedy M."/>
            <person name="Barry K."/>
            <person name="Grigoriev I.V."/>
            <person name="Miller A.N."/>
            <person name="O'Donnell K."/>
            <person name="Stajich J.E."/>
            <person name="Bonito G."/>
        </authorList>
    </citation>
    <scope>NUCLEOTIDE SEQUENCE</scope>
    <source>
        <strain evidence="3">NRRL 28262</strain>
    </source>
</reference>
<dbReference type="SUPFAM" id="SSF47616">
    <property type="entry name" value="GST C-terminal domain-like"/>
    <property type="match status" value="1"/>
</dbReference>
<dbReference type="GO" id="GO:0004364">
    <property type="term" value="F:glutathione transferase activity"/>
    <property type="evidence" value="ECO:0007669"/>
    <property type="project" value="TreeGrafter"/>
</dbReference>
<accession>A0AAD4H8R4</accession>
<dbReference type="InterPro" id="IPR010987">
    <property type="entry name" value="Glutathione-S-Trfase_C-like"/>
</dbReference>
<dbReference type="Gene3D" id="1.20.1050.10">
    <property type="match status" value="1"/>
</dbReference>
<dbReference type="InterPro" id="IPR004045">
    <property type="entry name" value="Glutathione_S-Trfase_N"/>
</dbReference>
<dbReference type="InterPro" id="IPR036282">
    <property type="entry name" value="Glutathione-S-Trfase_C_sf"/>
</dbReference>
<dbReference type="SUPFAM" id="SSF52833">
    <property type="entry name" value="Thioredoxin-like"/>
    <property type="match status" value="1"/>
</dbReference>
<dbReference type="GO" id="GO:0006749">
    <property type="term" value="P:glutathione metabolic process"/>
    <property type="evidence" value="ECO:0007669"/>
    <property type="project" value="TreeGrafter"/>
</dbReference>
<dbReference type="SFLD" id="SFLDS00019">
    <property type="entry name" value="Glutathione_Transferase_(cytos"/>
    <property type="match status" value="1"/>
</dbReference>
<feature type="domain" description="GST N-terminal" evidence="1">
    <location>
        <begin position="80"/>
        <end position="159"/>
    </location>
</feature>
<dbReference type="Proteomes" id="UP001194580">
    <property type="component" value="Unassembled WGS sequence"/>
</dbReference>
<dbReference type="Pfam" id="PF14497">
    <property type="entry name" value="GST_C_3"/>
    <property type="match status" value="1"/>
</dbReference>
<evidence type="ECO:0000259" key="2">
    <source>
        <dbReference type="PROSITE" id="PS50405"/>
    </source>
</evidence>
<name>A0AAD4H8R4_9FUNG</name>
<dbReference type="AlphaFoldDB" id="A0AAD4H8R4"/>
<dbReference type="InterPro" id="IPR040079">
    <property type="entry name" value="Glutathione_S-Trfase"/>
</dbReference>
<proteinExistence type="predicted"/>
<dbReference type="CDD" id="cd03192">
    <property type="entry name" value="GST_C_Sigma_like"/>
    <property type="match status" value="1"/>
</dbReference>
<evidence type="ECO:0000259" key="1">
    <source>
        <dbReference type="PROSITE" id="PS50404"/>
    </source>
</evidence>
<sequence>MSALKATASFARFSLPFHLQRQASFIQLPARLLPHAQTSLNPTTSCRHKHSMATSDNFTLPVPTKADPKILGQAARSADSTYQLLYFPMHGRGELTRTLLVFSGAKWEELALDLNIQKEQLPFKLIPIVYETAPDGTILELAESHAIERYLATKYGLNGHDPYETHRIDQVYTSTDFANQLFWTRVRWAPLEKRVEEAHKFYDEILPTYIANHEAQLEKNGANGYYVGDRITLADLKSAHFMDRVMFMRPKGTKEPPFSQEKSPNMWKVLQTVNGHPAMKAWKGSKRYQDLDAGSLSFFQF</sequence>
<dbReference type="InterPro" id="IPR036249">
    <property type="entry name" value="Thioredoxin-like_sf"/>
</dbReference>
<dbReference type="InterPro" id="IPR004046">
    <property type="entry name" value="GST_C"/>
</dbReference>